<dbReference type="Gene3D" id="3.30.40.10">
    <property type="entry name" value="Zinc/RING finger domain, C3HC4 (zinc finger)"/>
    <property type="match status" value="1"/>
</dbReference>
<gene>
    <name evidence="7" type="ORF">KR093_001808</name>
</gene>
<dbReference type="InterPro" id="IPR001841">
    <property type="entry name" value="Znf_RING"/>
</dbReference>
<dbReference type="Pfam" id="PF13771">
    <property type="entry name" value="zf-HC5HC2H"/>
    <property type="match status" value="1"/>
</dbReference>
<evidence type="ECO:0000256" key="2">
    <source>
        <dbReference type="ARBA" id="ARBA00022771"/>
    </source>
</evidence>
<organism evidence="7 8">
    <name type="scientific">Drosophila rubida</name>
    <dbReference type="NCBI Taxonomy" id="30044"/>
    <lineage>
        <taxon>Eukaryota</taxon>
        <taxon>Metazoa</taxon>
        <taxon>Ecdysozoa</taxon>
        <taxon>Arthropoda</taxon>
        <taxon>Hexapoda</taxon>
        <taxon>Insecta</taxon>
        <taxon>Pterygota</taxon>
        <taxon>Neoptera</taxon>
        <taxon>Endopterygota</taxon>
        <taxon>Diptera</taxon>
        <taxon>Brachycera</taxon>
        <taxon>Muscomorpha</taxon>
        <taxon>Ephydroidea</taxon>
        <taxon>Drosophilidae</taxon>
        <taxon>Drosophila</taxon>
    </lineage>
</organism>
<proteinExistence type="predicted"/>
<dbReference type="EMBL" id="JAJJHW010000095">
    <property type="protein sequence ID" value="KAH8386655.1"/>
    <property type="molecule type" value="Genomic_DNA"/>
</dbReference>
<accession>A0AAD4K9B1</accession>
<protein>
    <recommendedName>
        <fullName evidence="9">PHD finger protein 7</fullName>
    </recommendedName>
</protein>
<feature type="domain" description="PHD-type" evidence="6">
    <location>
        <begin position="1"/>
        <end position="117"/>
    </location>
</feature>
<keyword evidence="1" id="KW-0479">Metal-binding</keyword>
<dbReference type="PROSITE" id="PS51805">
    <property type="entry name" value="EPHD"/>
    <property type="match status" value="1"/>
</dbReference>
<dbReference type="PANTHER" id="PTHR12420:SF42">
    <property type="entry name" value="G2_M PHASE-SPECIFIC E3 UBIQUITIN-PROTEIN LIGASE"/>
    <property type="match status" value="1"/>
</dbReference>
<evidence type="ECO:0008006" key="9">
    <source>
        <dbReference type="Google" id="ProtNLM"/>
    </source>
</evidence>
<keyword evidence="8" id="KW-1185">Reference proteome</keyword>
<feature type="domain" description="RING-type" evidence="5">
    <location>
        <begin position="130"/>
        <end position="182"/>
    </location>
</feature>
<dbReference type="InterPro" id="IPR034732">
    <property type="entry name" value="EPHD"/>
</dbReference>
<name>A0AAD4K9B1_9MUSC</name>
<reference evidence="7" key="1">
    <citation type="journal article" date="2021" name="Mol. Ecol. Resour.">
        <title>Phylogenomic analyses of the genus Drosophila reveals genomic signals of climate adaptation.</title>
        <authorList>
            <person name="Li F."/>
            <person name="Rane R.V."/>
            <person name="Luria V."/>
            <person name="Xiong Z."/>
            <person name="Chen J."/>
            <person name="Li Z."/>
            <person name="Catullo R.A."/>
            <person name="Griffin P.C."/>
            <person name="Schiffer M."/>
            <person name="Pearce S."/>
            <person name="Lee S.F."/>
            <person name="McElroy K."/>
            <person name="Stocker A."/>
            <person name="Shirriffs J."/>
            <person name="Cockerell F."/>
            <person name="Coppin C."/>
            <person name="Sgro C.M."/>
            <person name="Karger A."/>
            <person name="Cain J.W."/>
            <person name="Weber J.A."/>
            <person name="Santpere G."/>
            <person name="Kirschner M.W."/>
            <person name="Hoffmann A.A."/>
            <person name="Oakeshott J.G."/>
            <person name="Zhang G."/>
        </authorList>
    </citation>
    <scope>NUCLEOTIDE SEQUENCE</scope>
    <source>
        <strain evidence="7">BGI-SZ-2011g</strain>
    </source>
</reference>
<dbReference type="PANTHER" id="PTHR12420">
    <property type="entry name" value="PHD FINGER PROTEIN"/>
    <property type="match status" value="1"/>
</dbReference>
<dbReference type="PROSITE" id="PS50089">
    <property type="entry name" value="ZF_RING_2"/>
    <property type="match status" value="1"/>
</dbReference>
<dbReference type="AlphaFoldDB" id="A0AAD4K9B1"/>
<dbReference type="GO" id="GO:0008270">
    <property type="term" value="F:zinc ion binding"/>
    <property type="evidence" value="ECO:0007669"/>
    <property type="project" value="UniProtKB-KW"/>
</dbReference>
<evidence type="ECO:0000259" key="5">
    <source>
        <dbReference type="PROSITE" id="PS50089"/>
    </source>
</evidence>
<dbReference type="GO" id="GO:0005634">
    <property type="term" value="C:nucleus"/>
    <property type="evidence" value="ECO:0007669"/>
    <property type="project" value="TreeGrafter"/>
</dbReference>
<sequence length="189" mass="22114">MTKCLLCRSGKIDELWLGKMYIRRHGNAVHENCLYLSSNLVQRGEEDKDICCFTLTDIKAESERTRYLKCFYCHKSGANIGCCGPKCQRTFHTLCGLKNGAQNQYCRTYQSFCHSHIDKYSRRPAKDQKCTICMDTLIEQGRSFRFTKYIVGRCCNRGWHHKRCLQQYANSAGYFFKCPLCNDTNKFRM</sequence>
<evidence type="ECO:0000256" key="4">
    <source>
        <dbReference type="PROSITE-ProRule" id="PRU00175"/>
    </source>
</evidence>
<evidence type="ECO:0000313" key="7">
    <source>
        <dbReference type="EMBL" id="KAH8386655.1"/>
    </source>
</evidence>
<comment type="caution">
    <text evidence="7">The sequence shown here is derived from an EMBL/GenBank/DDBJ whole genome shotgun (WGS) entry which is preliminary data.</text>
</comment>
<dbReference type="InterPro" id="IPR051188">
    <property type="entry name" value="PHD-type_Zinc_Finger"/>
</dbReference>
<keyword evidence="2 4" id="KW-0863">Zinc-finger</keyword>
<dbReference type="Proteomes" id="UP001200034">
    <property type="component" value="Unassembled WGS sequence"/>
</dbReference>
<dbReference type="InterPro" id="IPR013083">
    <property type="entry name" value="Znf_RING/FYVE/PHD"/>
</dbReference>
<evidence type="ECO:0000256" key="3">
    <source>
        <dbReference type="ARBA" id="ARBA00022833"/>
    </source>
</evidence>
<evidence type="ECO:0000259" key="6">
    <source>
        <dbReference type="PROSITE" id="PS51805"/>
    </source>
</evidence>
<evidence type="ECO:0000313" key="8">
    <source>
        <dbReference type="Proteomes" id="UP001200034"/>
    </source>
</evidence>
<evidence type="ECO:0000256" key="1">
    <source>
        <dbReference type="ARBA" id="ARBA00022723"/>
    </source>
</evidence>
<keyword evidence="3" id="KW-0862">Zinc</keyword>